<feature type="compositionally biased region" description="Polar residues" evidence="1">
    <location>
        <begin position="59"/>
        <end position="95"/>
    </location>
</feature>
<dbReference type="PANTHER" id="PTHR32108:SF5">
    <property type="entry name" value="DYNACTIN SUBUNIT 1-LIKE"/>
    <property type="match status" value="1"/>
</dbReference>
<evidence type="ECO:0000313" key="2">
    <source>
        <dbReference type="EMBL" id="KAA3467097.1"/>
    </source>
</evidence>
<dbReference type="PANTHER" id="PTHR32108">
    <property type="entry name" value="DNA-DIRECTED RNA POLYMERASE SUBUNIT ALPHA"/>
    <property type="match status" value="1"/>
</dbReference>
<keyword evidence="2" id="KW-0808">Transferase</keyword>
<feature type="region of interest" description="Disordered" evidence="1">
    <location>
        <begin position="55"/>
        <end position="95"/>
    </location>
</feature>
<keyword evidence="2" id="KW-0489">Methyltransferase</keyword>
<dbReference type="Proteomes" id="UP000325315">
    <property type="component" value="Unassembled WGS sequence"/>
</dbReference>
<dbReference type="AlphaFoldDB" id="A0A5B6VDI9"/>
<evidence type="ECO:0000256" key="1">
    <source>
        <dbReference type="SAM" id="MobiDB-lite"/>
    </source>
</evidence>
<accession>A0A5B6VDI9</accession>
<organism evidence="2 3">
    <name type="scientific">Gossypium australe</name>
    <dbReference type="NCBI Taxonomy" id="47621"/>
    <lineage>
        <taxon>Eukaryota</taxon>
        <taxon>Viridiplantae</taxon>
        <taxon>Streptophyta</taxon>
        <taxon>Embryophyta</taxon>
        <taxon>Tracheophyta</taxon>
        <taxon>Spermatophyta</taxon>
        <taxon>Magnoliopsida</taxon>
        <taxon>eudicotyledons</taxon>
        <taxon>Gunneridae</taxon>
        <taxon>Pentapetalae</taxon>
        <taxon>rosids</taxon>
        <taxon>malvids</taxon>
        <taxon>Malvales</taxon>
        <taxon>Malvaceae</taxon>
        <taxon>Malvoideae</taxon>
        <taxon>Gossypium</taxon>
    </lineage>
</organism>
<gene>
    <name evidence="2" type="ORF">EPI10_002139</name>
</gene>
<reference evidence="2" key="1">
    <citation type="submission" date="2019-08" db="EMBL/GenBank/DDBJ databases">
        <authorList>
            <person name="Liu F."/>
        </authorList>
    </citation>
    <scope>NUCLEOTIDE SEQUENCE [LARGE SCALE GENOMIC DNA]</scope>
    <source>
        <strain evidence="2">PA1801</strain>
        <tissue evidence="2">Leaf</tissue>
    </source>
</reference>
<sequence length="95" mass="10490">MLFINTLKAPFINHMLGSATKSFSDIVISGEMIENVGEKVKRSALRKKENEVNTAGVYNKSSSKPVTVGQPRTVTTSHQDSSRQEPNSRPNTEKL</sequence>
<dbReference type="GO" id="GO:0008168">
    <property type="term" value="F:methyltransferase activity"/>
    <property type="evidence" value="ECO:0007669"/>
    <property type="project" value="UniProtKB-KW"/>
</dbReference>
<protein>
    <submittedName>
        <fullName evidence="2">Trans-resveratrol di-O-methyltransferase-like</fullName>
    </submittedName>
</protein>
<comment type="caution">
    <text evidence="2">The sequence shown here is derived from an EMBL/GenBank/DDBJ whole genome shotgun (WGS) entry which is preliminary data.</text>
</comment>
<evidence type="ECO:0000313" key="3">
    <source>
        <dbReference type="Proteomes" id="UP000325315"/>
    </source>
</evidence>
<dbReference type="GO" id="GO:0032259">
    <property type="term" value="P:methylation"/>
    <property type="evidence" value="ECO:0007669"/>
    <property type="project" value="UniProtKB-KW"/>
</dbReference>
<dbReference type="EMBL" id="SMMG02000007">
    <property type="protein sequence ID" value="KAA3467097.1"/>
    <property type="molecule type" value="Genomic_DNA"/>
</dbReference>
<name>A0A5B6VDI9_9ROSI</name>
<keyword evidence="3" id="KW-1185">Reference proteome</keyword>
<proteinExistence type="predicted"/>